<reference evidence="2" key="1">
    <citation type="submission" date="2009-05" db="EMBL/GenBank/DDBJ databases">
        <title>Complete sequence of chromosome of Thauera sp. MZ1T.</title>
        <authorList>
            <consortium name="US DOE Joint Genome Institute"/>
            <person name="Lucas S."/>
            <person name="Copeland A."/>
            <person name="Lapidus A."/>
            <person name="Glavina del Rio T."/>
            <person name="Dalin E."/>
            <person name="Tice H."/>
            <person name="Bruce D."/>
            <person name="Goodwin L."/>
            <person name="Pitluck S."/>
            <person name="Sims D."/>
            <person name="Brettin T."/>
            <person name="Detter J.C."/>
            <person name="Han C."/>
            <person name="Larimer F."/>
            <person name="Land M."/>
            <person name="Hauser L."/>
            <person name="Kyrpides N."/>
            <person name="Mikhailova N."/>
            <person name="Sayler G.S."/>
        </authorList>
    </citation>
    <scope>NUCLEOTIDE SEQUENCE [LARGE SCALE GENOMIC DNA]</scope>
    <source>
        <strain evidence="2">MZ1T</strain>
    </source>
</reference>
<organism evidence="1 2">
    <name type="scientific">Thauera aminoaromatica</name>
    <dbReference type="NCBI Taxonomy" id="164330"/>
    <lineage>
        <taxon>Bacteria</taxon>
        <taxon>Pseudomonadati</taxon>
        <taxon>Pseudomonadota</taxon>
        <taxon>Betaproteobacteria</taxon>
        <taxon>Rhodocyclales</taxon>
        <taxon>Zoogloeaceae</taxon>
        <taxon>Thauera</taxon>
    </lineage>
</organism>
<reference evidence="1 2" key="2">
    <citation type="journal article" date="2012" name="Stand. Genomic Sci.">
        <title>Complete genome sequence of Thauera aminoaromatica strain MZ1T.</title>
        <authorList>
            <person name="Jiang K."/>
            <person name="Sanseverino J."/>
            <person name="Chauhan A."/>
            <person name="Lucas S."/>
            <person name="Copeland A."/>
            <person name="Lapidus A."/>
            <person name="Del Rio T.G."/>
            <person name="Dalin E."/>
            <person name="Tice H."/>
            <person name="Bruce D."/>
            <person name="Goodwin L."/>
            <person name="Pitluck S."/>
            <person name="Sims D."/>
            <person name="Brettin T."/>
            <person name="Detter J.C."/>
            <person name="Han C."/>
            <person name="Chang Y.J."/>
            <person name="Larimer F."/>
            <person name="Land M."/>
            <person name="Hauser L."/>
            <person name="Kyrpides N.C."/>
            <person name="Mikhailova N."/>
            <person name="Moser S."/>
            <person name="Jegier P."/>
            <person name="Close D."/>
            <person name="Debruyn J.M."/>
            <person name="Wang Y."/>
            <person name="Layton A.C."/>
            <person name="Allen M.S."/>
            <person name="Sayler G.S."/>
        </authorList>
    </citation>
    <scope>NUCLEOTIDE SEQUENCE [LARGE SCALE GENOMIC DNA]</scope>
    <source>
        <strain evidence="1 2">MZ1T</strain>
    </source>
</reference>
<accession>C4ZIC3</accession>
<dbReference type="Proteomes" id="UP000002186">
    <property type="component" value="Chromosome"/>
</dbReference>
<dbReference type="EMBL" id="CP001281">
    <property type="protein sequence ID" value="ACK52817.1"/>
    <property type="molecule type" value="Genomic_DNA"/>
</dbReference>
<evidence type="ECO:0000313" key="1">
    <source>
        <dbReference type="EMBL" id="ACK52817.1"/>
    </source>
</evidence>
<dbReference type="OrthoDB" id="3237043at2"/>
<dbReference type="STRING" id="85643.Tmz1t_0014"/>
<dbReference type="RefSeq" id="WP_012584172.1">
    <property type="nucleotide sequence ID" value="NC_011662.2"/>
</dbReference>
<proteinExistence type="predicted"/>
<protein>
    <submittedName>
        <fullName evidence="1">Uncharacterized protein</fullName>
    </submittedName>
</protein>
<sequence>MARPIDRDPSDPSVPLWLSQGRRTAEIAEEGARAGLSSNAVAEQIQVAVQLPAHRAREHERAFRFLMAHYPAYVAEKKVDANFVAVSQLHSLYRLDRAKAAELAPGVLSGEIKAAALRGVIDSVLASQGTGDRTRVFESKRRVADFVSDATERLIANPALLGIGPVDEVREFRVGPRFAPDLAMRQGQRWIAVEISTASASMPPHQVGRYLGRLAQLEQKYDRAILVLPHDRGDIADMVRRFQDEWIGREAEVMLLERSAEQEEA</sequence>
<dbReference type="KEGG" id="tmz:Tmz1t_0014"/>
<keyword evidence="2" id="KW-1185">Reference proteome</keyword>
<dbReference type="AlphaFoldDB" id="C4ZIC3"/>
<gene>
    <name evidence="1" type="ordered locus">Tmz1t_0014</name>
</gene>
<name>C4ZIC3_THASP</name>
<dbReference type="HOGENOM" id="CLU_1049430_0_0_4"/>
<evidence type="ECO:0000313" key="2">
    <source>
        <dbReference type="Proteomes" id="UP000002186"/>
    </source>
</evidence>